<dbReference type="Gene3D" id="3.30.40.10">
    <property type="entry name" value="Zinc/RING finger domain, C3HC4 (zinc finger)"/>
    <property type="match status" value="1"/>
</dbReference>
<proteinExistence type="predicted"/>
<gene>
    <name evidence="3" type="ORF">MKW94_012167</name>
</gene>
<dbReference type="AlphaFoldDB" id="A0AA41VAU7"/>
<dbReference type="InterPro" id="IPR001841">
    <property type="entry name" value="Znf_RING"/>
</dbReference>
<dbReference type="EMBL" id="JAJJMA010187651">
    <property type="protein sequence ID" value="MCL7038166.1"/>
    <property type="molecule type" value="Genomic_DNA"/>
</dbReference>
<dbReference type="PROSITE" id="PS50089">
    <property type="entry name" value="ZF_RING_2"/>
    <property type="match status" value="1"/>
</dbReference>
<dbReference type="SUPFAM" id="SSF57850">
    <property type="entry name" value="RING/U-box"/>
    <property type="match status" value="1"/>
</dbReference>
<keyword evidence="4" id="KW-1185">Reference proteome</keyword>
<evidence type="ECO:0000313" key="3">
    <source>
        <dbReference type="EMBL" id="MCL7038166.1"/>
    </source>
</evidence>
<feature type="domain" description="RING-type" evidence="2">
    <location>
        <begin position="79"/>
        <end position="124"/>
    </location>
</feature>
<dbReference type="InterPro" id="IPR013083">
    <property type="entry name" value="Znf_RING/FYVE/PHD"/>
</dbReference>
<accession>A0AA41VAU7</accession>
<keyword evidence="1" id="KW-0863">Zinc-finger</keyword>
<dbReference type="SMART" id="SM00184">
    <property type="entry name" value="RING"/>
    <property type="match status" value="1"/>
</dbReference>
<dbReference type="Proteomes" id="UP001177140">
    <property type="component" value="Unassembled WGS sequence"/>
</dbReference>
<evidence type="ECO:0000259" key="2">
    <source>
        <dbReference type="PROSITE" id="PS50089"/>
    </source>
</evidence>
<keyword evidence="1" id="KW-0862">Zinc</keyword>
<protein>
    <recommendedName>
        <fullName evidence="2">RING-type domain-containing protein</fullName>
    </recommendedName>
</protein>
<sequence>MSDLTSILMEWCAEDNEISSAMERLTRNRSWAEEVLGLSDFDPSEAVEQENTVEDECFEREDIESCMKKIVVLDDSEVCSVCLQDMNGGGGGGGDAVVLKCWHTFHEKCMLEWFRRKPTCPLCRHDVRKDCQQNLKRKRLSHDNEELDRRNKH</sequence>
<comment type="caution">
    <text evidence="3">The sequence shown here is derived from an EMBL/GenBank/DDBJ whole genome shotgun (WGS) entry which is preliminary data.</text>
</comment>
<evidence type="ECO:0000256" key="1">
    <source>
        <dbReference type="PROSITE-ProRule" id="PRU00175"/>
    </source>
</evidence>
<dbReference type="GO" id="GO:0008270">
    <property type="term" value="F:zinc ion binding"/>
    <property type="evidence" value="ECO:0007669"/>
    <property type="project" value="UniProtKB-KW"/>
</dbReference>
<name>A0AA41VAU7_PAPNU</name>
<organism evidence="3 4">
    <name type="scientific">Papaver nudicaule</name>
    <name type="common">Iceland poppy</name>
    <dbReference type="NCBI Taxonomy" id="74823"/>
    <lineage>
        <taxon>Eukaryota</taxon>
        <taxon>Viridiplantae</taxon>
        <taxon>Streptophyta</taxon>
        <taxon>Embryophyta</taxon>
        <taxon>Tracheophyta</taxon>
        <taxon>Spermatophyta</taxon>
        <taxon>Magnoliopsida</taxon>
        <taxon>Ranunculales</taxon>
        <taxon>Papaveraceae</taxon>
        <taxon>Papaveroideae</taxon>
        <taxon>Papaver</taxon>
    </lineage>
</organism>
<dbReference type="GO" id="GO:0006511">
    <property type="term" value="P:ubiquitin-dependent protein catabolic process"/>
    <property type="evidence" value="ECO:0007669"/>
    <property type="project" value="TreeGrafter"/>
</dbReference>
<keyword evidence="1" id="KW-0479">Metal-binding</keyword>
<evidence type="ECO:0000313" key="4">
    <source>
        <dbReference type="Proteomes" id="UP001177140"/>
    </source>
</evidence>
<dbReference type="GO" id="GO:0061630">
    <property type="term" value="F:ubiquitin protein ligase activity"/>
    <property type="evidence" value="ECO:0007669"/>
    <property type="project" value="TreeGrafter"/>
</dbReference>
<dbReference type="PANTHER" id="PTHR22765">
    <property type="entry name" value="RING FINGER AND PROTEASE ASSOCIATED DOMAIN-CONTAINING"/>
    <property type="match status" value="1"/>
</dbReference>
<dbReference type="InterPro" id="IPR051826">
    <property type="entry name" value="E3_ubiquitin-ligase_domain"/>
</dbReference>
<reference evidence="3" key="1">
    <citation type="submission" date="2022-03" db="EMBL/GenBank/DDBJ databases">
        <title>A functionally conserved STORR gene fusion in Papaver species that diverged 16.8 million years ago.</title>
        <authorList>
            <person name="Catania T."/>
        </authorList>
    </citation>
    <scope>NUCLEOTIDE SEQUENCE</scope>
    <source>
        <strain evidence="3">S-191538</strain>
    </source>
</reference>
<dbReference type="Pfam" id="PF13639">
    <property type="entry name" value="zf-RING_2"/>
    <property type="match status" value="1"/>
</dbReference>